<organism evidence="1 2">
    <name type="scientific">Mycobacterium kubicae</name>
    <dbReference type="NCBI Taxonomy" id="120959"/>
    <lineage>
        <taxon>Bacteria</taxon>
        <taxon>Bacillati</taxon>
        <taxon>Actinomycetota</taxon>
        <taxon>Actinomycetes</taxon>
        <taxon>Mycobacteriales</taxon>
        <taxon>Mycobacteriaceae</taxon>
        <taxon>Mycobacterium</taxon>
        <taxon>Mycobacterium simiae complex</taxon>
    </lineage>
</organism>
<sequence>MKRAALSRIGQIDLVDVQAISDSLGRDFLPHPFVVSQPSRFDSYQEYEDYLAAIHGRLAGGDLVNFDQWVTSYVHADIRVECVVSIVGAPRGRLLAHRRGPLGFLAVQNSEDHVVDVYAVSPYDLGLAIAGSLALTNAGTTPRIVIPGLVRRPHGASAEEDLAVLRRESNAGPVSIPRSHVARYARIQSRWQPARDWGFDRTKKTVAYVCIKDDGDYIYAPGFDYLTPMTLSSLHNRLDEMIAEDVTRLRDSRDV</sequence>
<reference evidence="1 2" key="1">
    <citation type="journal article" date="2019" name="Emerg. Microbes Infect.">
        <title>Comprehensive subspecies identification of 175 nontuberculous mycobacteria species based on 7547 genomic profiles.</title>
        <authorList>
            <person name="Matsumoto Y."/>
            <person name="Kinjo T."/>
            <person name="Motooka D."/>
            <person name="Nabeya D."/>
            <person name="Jung N."/>
            <person name="Uechi K."/>
            <person name="Horii T."/>
            <person name="Iida T."/>
            <person name="Fujita J."/>
            <person name="Nakamura S."/>
        </authorList>
    </citation>
    <scope>NUCLEOTIDE SEQUENCE [LARGE SCALE GENOMIC DNA]</scope>
    <source>
        <strain evidence="1 2">JCM 13573</strain>
    </source>
</reference>
<dbReference type="RefSeq" id="WP_068032709.1">
    <property type="nucleotide sequence ID" value="NZ_BLKU01000005.1"/>
</dbReference>
<comment type="caution">
    <text evidence="1">The sequence shown here is derived from an EMBL/GenBank/DDBJ whole genome shotgun (WGS) entry which is preliminary data.</text>
</comment>
<proteinExistence type="predicted"/>
<gene>
    <name evidence="1" type="ORF">MKUB_49950</name>
</gene>
<name>A0ABQ1BUU3_9MYCO</name>
<accession>A0ABQ1BUU3</accession>
<dbReference type="Proteomes" id="UP000465306">
    <property type="component" value="Unassembled WGS sequence"/>
</dbReference>
<dbReference type="EMBL" id="BLKU01000005">
    <property type="protein sequence ID" value="GFG67505.1"/>
    <property type="molecule type" value="Genomic_DNA"/>
</dbReference>
<keyword evidence="2" id="KW-1185">Reference proteome</keyword>
<evidence type="ECO:0000313" key="1">
    <source>
        <dbReference type="EMBL" id="GFG67505.1"/>
    </source>
</evidence>
<evidence type="ECO:0000313" key="2">
    <source>
        <dbReference type="Proteomes" id="UP000465306"/>
    </source>
</evidence>
<evidence type="ECO:0008006" key="3">
    <source>
        <dbReference type="Google" id="ProtNLM"/>
    </source>
</evidence>
<protein>
    <recommendedName>
        <fullName evidence="3">ESX secretion-associated protein EspG</fullName>
    </recommendedName>
</protein>